<gene>
    <name evidence="2" type="ORF">CEP15_19260</name>
</gene>
<dbReference type="Pfam" id="PF14534">
    <property type="entry name" value="DUF4440"/>
    <property type="match status" value="1"/>
</dbReference>
<dbReference type="NCBIfam" id="TIGR02246">
    <property type="entry name" value="SgcJ/EcaC family oxidoreductase"/>
    <property type="match status" value="1"/>
</dbReference>
<feature type="domain" description="DUF4440" evidence="1">
    <location>
        <begin position="17"/>
        <end position="123"/>
    </location>
</feature>
<name>A0ABX4WGC2_9CYAN</name>
<dbReference type="InterPro" id="IPR011944">
    <property type="entry name" value="Steroid_delta5-4_isomerase"/>
</dbReference>
<comment type="caution">
    <text evidence="2">The sequence shown here is derived from an EMBL/GenBank/DDBJ whole genome shotgun (WGS) entry which is preliminary data.</text>
</comment>
<organism evidence="2 3">
    <name type="scientific">Cylindrospermopsis raciborskii C07</name>
    <dbReference type="NCBI Taxonomy" id="2014886"/>
    <lineage>
        <taxon>Bacteria</taxon>
        <taxon>Bacillati</taxon>
        <taxon>Cyanobacteriota</taxon>
        <taxon>Cyanophyceae</taxon>
        <taxon>Nostocales</taxon>
        <taxon>Aphanizomenonaceae</taxon>
        <taxon>Cylindrospermopsis</taxon>
    </lineage>
</organism>
<dbReference type="SUPFAM" id="SSF54427">
    <property type="entry name" value="NTF2-like"/>
    <property type="match status" value="1"/>
</dbReference>
<dbReference type="EMBL" id="NJHS01000443">
    <property type="protein sequence ID" value="PNJ90764.1"/>
    <property type="molecule type" value="Genomic_DNA"/>
</dbReference>
<evidence type="ECO:0000313" key="3">
    <source>
        <dbReference type="Proteomes" id="UP000236284"/>
    </source>
</evidence>
<protein>
    <submittedName>
        <fullName evidence="2">DUF4440 domain-containing protein</fullName>
    </submittedName>
</protein>
<dbReference type="InterPro" id="IPR027843">
    <property type="entry name" value="DUF4440"/>
</dbReference>
<evidence type="ECO:0000259" key="1">
    <source>
        <dbReference type="Pfam" id="PF14534"/>
    </source>
</evidence>
<dbReference type="GeneID" id="92781042"/>
<reference evidence="2 3" key="1">
    <citation type="submission" date="2017-06" db="EMBL/GenBank/DDBJ databases">
        <title>Genome variation in co-occurring toxic Cylindrospermopsis raciborskii strains determines phenotypic plasticity.</title>
        <authorList>
            <person name="Willis A."/>
            <person name="Woodhouse J."/>
            <person name="Ongley S."/>
            <person name="Jex A."/>
            <person name="Burford M."/>
            <person name="Neilan B."/>
        </authorList>
    </citation>
    <scope>NUCLEOTIDE SEQUENCE [LARGE SCALE GENOMIC DNA]</scope>
    <source>
        <strain evidence="2 3">C07</strain>
    </source>
</reference>
<dbReference type="Gene3D" id="3.10.450.50">
    <property type="match status" value="1"/>
</dbReference>
<dbReference type="RefSeq" id="WP_057178448.1">
    <property type="nucleotide sequence ID" value="NZ_NJHS01000443.1"/>
</dbReference>
<dbReference type="Proteomes" id="UP000236284">
    <property type="component" value="Unassembled WGS sequence"/>
</dbReference>
<accession>A0ABX4WGC2</accession>
<proteinExistence type="predicted"/>
<evidence type="ECO:0000313" key="2">
    <source>
        <dbReference type="EMBL" id="PNJ90764.1"/>
    </source>
</evidence>
<dbReference type="InterPro" id="IPR032710">
    <property type="entry name" value="NTF2-like_dom_sf"/>
</dbReference>
<sequence>MQVQNLSDVEEIKKVFESDYADAMRLRNPDVYTQMYTQDAVWMPPNDTNRCGAANIKLGFMNQIADKYIDPKFTAEEIRVIGDLGYVIGFSIAQITPIAGGPTKTVRFHALWIMKRQNGKWKIDRQIWNNKP</sequence>
<keyword evidence="3" id="KW-1185">Reference proteome</keyword>